<accession>A0AAE3JU08</accession>
<dbReference type="PROSITE" id="PS51109">
    <property type="entry name" value="G5"/>
    <property type="match status" value="1"/>
</dbReference>
<gene>
    <name evidence="4" type="ORF">L0N21_18440</name>
</gene>
<organism evidence="4 5">
    <name type="scientific">Fusicatenibacter saccharivorans</name>
    <dbReference type="NCBI Taxonomy" id="1150298"/>
    <lineage>
        <taxon>Bacteria</taxon>
        <taxon>Bacillati</taxon>
        <taxon>Bacillota</taxon>
        <taxon>Clostridia</taxon>
        <taxon>Lachnospirales</taxon>
        <taxon>Lachnospiraceae</taxon>
        <taxon>Fusicatenibacter</taxon>
    </lineage>
</organism>
<dbReference type="Proteomes" id="UP001199915">
    <property type="component" value="Unassembled WGS sequence"/>
</dbReference>
<feature type="non-terminal residue" evidence="4">
    <location>
        <position position="1"/>
    </location>
</feature>
<dbReference type="EMBL" id="JAKNFS010000143">
    <property type="protein sequence ID" value="MCG4767450.1"/>
    <property type="molecule type" value="Genomic_DNA"/>
</dbReference>
<reference evidence="4" key="1">
    <citation type="submission" date="2022-01" db="EMBL/GenBank/DDBJ databases">
        <title>Collection of gut derived symbiotic bacterial strains cultured from healthy donors.</title>
        <authorList>
            <person name="Lin H."/>
            <person name="Kohout C."/>
            <person name="Waligurski E."/>
            <person name="Pamer E.G."/>
        </authorList>
    </citation>
    <scope>NUCLEOTIDE SEQUENCE</scope>
    <source>
        <strain evidence="4">DFI.5.49</strain>
    </source>
</reference>
<dbReference type="AlphaFoldDB" id="A0AAE3JU08"/>
<feature type="domain" description="G5" evidence="3">
    <location>
        <begin position="1"/>
        <end position="58"/>
    </location>
</feature>
<proteinExistence type="predicted"/>
<keyword evidence="1" id="KW-0732">Signal</keyword>
<dbReference type="Gene3D" id="2.20.230.30">
    <property type="match status" value="1"/>
</dbReference>
<protein>
    <submittedName>
        <fullName evidence="4">G5 domain-containing protein</fullName>
    </submittedName>
</protein>
<dbReference type="Pfam" id="PF07501">
    <property type="entry name" value="G5"/>
    <property type="match status" value="1"/>
</dbReference>
<name>A0AAE3JU08_9FIRM</name>
<evidence type="ECO:0000313" key="4">
    <source>
        <dbReference type="EMBL" id="MCG4767450.1"/>
    </source>
</evidence>
<evidence type="ECO:0000313" key="5">
    <source>
        <dbReference type="Proteomes" id="UP001199915"/>
    </source>
</evidence>
<feature type="region of interest" description="Disordered" evidence="2">
    <location>
        <begin position="1"/>
        <end position="22"/>
    </location>
</feature>
<evidence type="ECO:0000256" key="1">
    <source>
        <dbReference type="ARBA" id="ARBA00022729"/>
    </source>
</evidence>
<sequence>MPVGTPDKTVTEGENGEKTITTPVKVNPLTGEELSKGTPVEEVTKQPVNKVVHFAPVAVPHKDTEVFDPTIPADQK</sequence>
<feature type="non-terminal residue" evidence="4">
    <location>
        <position position="76"/>
    </location>
</feature>
<evidence type="ECO:0000259" key="3">
    <source>
        <dbReference type="PROSITE" id="PS51109"/>
    </source>
</evidence>
<dbReference type="RefSeq" id="WP_238033808.1">
    <property type="nucleotide sequence ID" value="NZ_JAKNFS010000143.1"/>
</dbReference>
<dbReference type="InterPro" id="IPR011098">
    <property type="entry name" value="G5_dom"/>
</dbReference>
<evidence type="ECO:0000256" key="2">
    <source>
        <dbReference type="SAM" id="MobiDB-lite"/>
    </source>
</evidence>
<comment type="caution">
    <text evidence="4">The sequence shown here is derived from an EMBL/GenBank/DDBJ whole genome shotgun (WGS) entry which is preliminary data.</text>
</comment>